<keyword evidence="3" id="KW-1185">Reference proteome</keyword>
<evidence type="ECO:0000256" key="1">
    <source>
        <dbReference type="SAM" id="Phobius"/>
    </source>
</evidence>
<keyword evidence="1" id="KW-0472">Membrane</keyword>
<organism evidence="2 3">
    <name type="scientific">Mesobacillus zeae</name>
    <dbReference type="NCBI Taxonomy" id="1917180"/>
    <lineage>
        <taxon>Bacteria</taxon>
        <taxon>Bacillati</taxon>
        <taxon>Bacillota</taxon>
        <taxon>Bacilli</taxon>
        <taxon>Bacillales</taxon>
        <taxon>Bacillaceae</taxon>
        <taxon>Mesobacillus</taxon>
    </lineage>
</organism>
<proteinExistence type="predicted"/>
<reference evidence="2 3" key="1">
    <citation type="submission" date="2018-08" db="EMBL/GenBank/DDBJ databases">
        <title>Bacillus jemisoniae sp. nov., Bacillus chryseoplanitiae sp. nov., Bacillus resnikiae sp. nov., and Bacillus frankliniae sp. nov., isolated from Viking spacecraft and associated surfaces.</title>
        <authorList>
            <person name="Seuylemezian A."/>
            <person name="Vaishampayan P."/>
        </authorList>
    </citation>
    <scope>NUCLEOTIDE SEQUENCE [LARGE SCALE GENOMIC DNA]</scope>
    <source>
        <strain evidence="2 3">JJ-247</strain>
    </source>
</reference>
<dbReference type="EMBL" id="QWVT01000023">
    <property type="protein sequence ID" value="RID84151.1"/>
    <property type="molecule type" value="Genomic_DNA"/>
</dbReference>
<evidence type="ECO:0000313" key="2">
    <source>
        <dbReference type="EMBL" id="RID84151.1"/>
    </source>
</evidence>
<name>A0A398B3J4_9BACI</name>
<dbReference type="RefSeq" id="WP_119113419.1">
    <property type="nucleotide sequence ID" value="NZ_CBCSEO010000010.1"/>
</dbReference>
<dbReference type="Proteomes" id="UP000265816">
    <property type="component" value="Unassembled WGS sequence"/>
</dbReference>
<feature type="transmembrane region" description="Helical" evidence="1">
    <location>
        <begin position="51"/>
        <end position="77"/>
    </location>
</feature>
<gene>
    <name evidence="2" type="ORF">D1970_13605</name>
</gene>
<accession>A0A398B3J4</accession>
<protein>
    <submittedName>
        <fullName evidence="2">Uncharacterized protein</fullName>
    </submittedName>
</protein>
<evidence type="ECO:0000313" key="3">
    <source>
        <dbReference type="Proteomes" id="UP000265816"/>
    </source>
</evidence>
<feature type="transmembrane region" description="Helical" evidence="1">
    <location>
        <begin position="28"/>
        <end position="45"/>
    </location>
</feature>
<sequence>MRFERKLRDELTDKDIEMVIRTMNSGKLIIIDMLFLSAVFLFMLMPPRSPFYYYPIVFALLFFATAGFFAFLHWLFVNFPKKKA</sequence>
<dbReference type="AlphaFoldDB" id="A0A398B3J4"/>
<keyword evidence="1" id="KW-0812">Transmembrane</keyword>
<keyword evidence="1" id="KW-1133">Transmembrane helix</keyword>
<comment type="caution">
    <text evidence="2">The sequence shown here is derived from an EMBL/GenBank/DDBJ whole genome shotgun (WGS) entry which is preliminary data.</text>
</comment>